<dbReference type="AlphaFoldDB" id="A0A930YTX1"/>
<reference evidence="1" key="1">
    <citation type="submission" date="2020-11" db="EMBL/GenBank/DDBJ databases">
        <title>Genome seq and assembly of Planobacterium sp.</title>
        <authorList>
            <person name="Chhetri G."/>
        </authorList>
    </citation>
    <scope>NUCLEOTIDE SEQUENCE</scope>
    <source>
        <strain evidence="1">GCR5</strain>
    </source>
</reference>
<organism evidence="1 2">
    <name type="scientific">Planobacterium oryzisoli</name>
    <dbReference type="NCBI Taxonomy" id="2771435"/>
    <lineage>
        <taxon>Bacteria</taxon>
        <taxon>Pseudomonadati</taxon>
        <taxon>Bacteroidota</taxon>
        <taxon>Flavobacteriia</taxon>
        <taxon>Flavobacteriales</taxon>
        <taxon>Weeksellaceae</taxon>
        <taxon>Chryseobacterium group</taxon>
        <taxon>Chryseobacterium</taxon>
    </lineage>
</organism>
<gene>
    <name evidence="1" type="ORF">IC612_00540</name>
</gene>
<dbReference type="RefSeq" id="WP_194738216.1">
    <property type="nucleotide sequence ID" value="NZ_JADKYY010000001.1"/>
</dbReference>
<dbReference type="Proteomes" id="UP000694480">
    <property type="component" value="Unassembled WGS sequence"/>
</dbReference>
<protein>
    <recommendedName>
        <fullName evidence="3">Translational machinery protein</fullName>
    </recommendedName>
</protein>
<sequence>MDTKKIAAIWLDSEKAIIVKNHHDQSAHEFVIVDEILHEKQVGNTSEHAANNSEQTTKAKFFKEIDKQLDNTQELYITGPGTIQEELKHFLLDTAQFKNLPITLGVDQQLSNEAFLSQVKEMYA</sequence>
<evidence type="ECO:0000313" key="1">
    <source>
        <dbReference type="EMBL" id="MBF5026283.1"/>
    </source>
</evidence>
<dbReference type="EMBL" id="JADKYY010000001">
    <property type="protein sequence ID" value="MBF5026283.1"/>
    <property type="molecule type" value="Genomic_DNA"/>
</dbReference>
<dbReference type="SUPFAM" id="SSF53137">
    <property type="entry name" value="Translational machinery components"/>
    <property type="match status" value="1"/>
</dbReference>
<evidence type="ECO:0000313" key="2">
    <source>
        <dbReference type="Proteomes" id="UP000694480"/>
    </source>
</evidence>
<comment type="caution">
    <text evidence="1">The sequence shown here is derived from an EMBL/GenBank/DDBJ whole genome shotgun (WGS) entry which is preliminary data.</text>
</comment>
<accession>A0A930YTX1</accession>
<name>A0A930YTX1_9FLAO</name>
<proteinExistence type="predicted"/>
<keyword evidence="2" id="KW-1185">Reference proteome</keyword>
<evidence type="ECO:0008006" key="3">
    <source>
        <dbReference type="Google" id="ProtNLM"/>
    </source>
</evidence>